<protein>
    <recommendedName>
        <fullName evidence="1">Water stress and hypersensitive response domain-containing protein</fullName>
    </recommendedName>
</protein>
<keyword evidence="3" id="KW-1185">Reference proteome</keyword>
<dbReference type="GeneID" id="28495330"/>
<feature type="domain" description="Water stress and hypersensitive response" evidence="1">
    <location>
        <begin position="163"/>
        <end position="278"/>
    </location>
</feature>
<proteinExistence type="predicted"/>
<dbReference type="OrthoDB" id="105458at2157"/>
<reference evidence="3" key="1">
    <citation type="journal article" date="2016" name="Syst. Appl. Microbiol.">
        <title>Thermococcus piezophilus sp. nov., a novel hyperthermophilic and piezophilic archaeon with a broad pressure range for growth, isolated from a deepest hydrothermal vent at the Mid-Cayman Rise.</title>
        <authorList>
            <person name="Dalmasso C."/>
            <person name="Oger P."/>
            <person name="Selva G."/>
            <person name="Courtine D."/>
            <person name="L'Haridon S."/>
            <person name="Garlaschelli A."/>
            <person name="Roussel E."/>
            <person name="Miyazaki J."/>
            <person name="Reveillaud J."/>
            <person name="Jebbar M."/>
            <person name="Takai K."/>
            <person name="Maignien L."/>
            <person name="Alain K."/>
        </authorList>
    </citation>
    <scope>NUCLEOTIDE SEQUENCE [LARGE SCALE GENOMIC DNA]</scope>
    <source>
        <strain evidence="3">CDGS</strain>
    </source>
</reference>
<gene>
    <name evidence="2" type="ORF">A7C91_04010</name>
</gene>
<dbReference type="STRING" id="1712654.A7C91_04010"/>
<accession>A0A172WGJ8</accession>
<evidence type="ECO:0000313" key="2">
    <source>
        <dbReference type="EMBL" id="ANF22426.1"/>
    </source>
</evidence>
<dbReference type="GO" id="GO:0009269">
    <property type="term" value="P:response to desiccation"/>
    <property type="evidence" value="ECO:0007669"/>
    <property type="project" value="InterPro"/>
</dbReference>
<dbReference type="Gene3D" id="2.60.40.10">
    <property type="entry name" value="Immunoglobulins"/>
    <property type="match status" value="2"/>
</dbReference>
<name>A0A172WGJ8_9EURY</name>
<dbReference type="Pfam" id="PF03168">
    <property type="entry name" value="LEA_2"/>
    <property type="match status" value="1"/>
</dbReference>
<dbReference type="InterPro" id="IPR013783">
    <property type="entry name" value="Ig-like_fold"/>
</dbReference>
<dbReference type="SMART" id="SM00769">
    <property type="entry name" value="WHy"/>
    <property type="match status" value="2"/>
</dbReference>
<dbReference type="AlphaFoldDB" id="A0A172WGJ8"/>
<dbReference type="SUPFAM" id="SSF117070">
    <property type="entry name" value="LEA14-like"/>
    <property type="match status" value="1"/>
</dbReference>
<dbReference type="InterPro" id="IPR013990">
    <property type="entry name" value="WHy-dom"/>
</dbReference>
<dbReference type="RefSeq" id="WP_068665113.1">
    <property type="nucleotide sequence ID" value="NZ_CP015520.1"/>
</dbReference>
<organism evidence="2 3">
    <name type="scientific">Thermococcus piezophilus</name>
    <dbReference type="NCBI Taxonomy" id="1712654"/>
    <lineage>
        <taxon>Archaea</taxon>
        <taxon>Methanobacteriati</taxon>
        <taxon>Methanobacteriota</taxon>
        <taxon>Thermococci</taxon>
        <taxon>Thermococcales</taxon>
        <taxon>Thermococcaceae</taxon>
        <taxon>Thermococcus</taxon>
    </lineage>
</organism>
<evidence type="ECO:0000259" key="1">
    <source>
        <dbReference type="SMART" id="SM00769"/>
    </source>
</evidence>
<dbReference type="InterPro" id="IPR004864">
    <property type="entry name" value="LEA_2"/>
</dbReference>
<dbReference type="KEGG" id="tpie:A7C91_04010"/>
<dbReference type="EMBL" id="CP015520">
    <property type="protein sequence ID" value="ANF22426.1"/>
    <property type="molecule type" value="Genomic_DNA"/>
</dbReference>
<dbReference type="Proteomes" id="UP000076969">
    <property type="component" value="Chromosome"/>
</dbReference>
<sequence>MNWKIAMAGIFLAIILWLGYVAYAVLTIQPSIQAQWGYVDQNTTEIWITAHLDKPLLVPASVENTSLDFLGIPVASVEKFDYGATKRDITLAIAIDNRNLVDALVRYMDNGQKGYVVFHLRGKLFGVVPIDENVTTQISEDILQYLNITAESRDVGIAKTPALLETTTDWAGTRGDNAVIINHLKLYNPNPFPLPISGVGYTIYANDIKIGQGTIVKSVVLPARGYGTVDVETLIDIKVLPRVWAEHIKNGEVSRVRAEIYLDITVLNMNYKMELATVDETIQTDIMGELNNMLQNLIK</sequence>
<feature type="domain" description="Water stress and hypersensitive response" evidence="1">
    <location>
        <begin position="29"/>
        <end position="143"/>
    </location>
</feature>
<evidence type="ECO:0000313" key="3">
    <source>
        <dbReference type="Proteomes" id="UP000076969"/>
    </source>
</evidence>